<dbReference type="InterPro" id="IPR054601">
    <property type="entry name" value="C2185-like_N"/>
</dbReference>
<reference evidence="2 3" key="1">
    <citation type="submission" date="2017-03" db="EMBL/GenBank/DDBJ databases">
        <title>Genome sequence of Clostridium oryzae DSM 28571.</title>
        <authorList>
            <person name="Poehlein A."/>
            <person name="Daniel R."/>
        </authorList>
    </citation>
    <scope>NUCLEOTIDE SEQUENCE [LARGE SCALE GENOMIC DNA]</scope>
    <source>
        <strain evidence="2 3">DSM 28571</strain>
    </source>
</reference>
<keyword evidence="3" id="KW-1185">Reference proteome</keyword>
<sequence>MVRLLRKKHIHKGMVIVLYKVLMFGTEKSSNIVASMLKDDVEILAYIDNDKNKWGSRKNDKIILGPHEIGCFEYDYIVIGDHFNTDICEQLLNIGIDKNEIFQYYLFLDNNLNYYKWKISDFVLKYRAKAEVLNTGMFYSWVGFKADACIKKAFNFAFSSQDLFYDYLTVKYLLKNWPEKTDEVRYVFIGLSYYSFQYDMSLSSMRHNVVLYYDILKEAHHFDNIEGVYEDYAINKEIADKLLRNRDNRMYGFKWNMTNLDEYEDKWSVGKKQAEIDCNKDYPETVAENIEIFQKYLELLKDYSIKPIVVVYPASKYYYKNFSEKIEQEFHGIINEMRERYNFQYLDYFRKELFNDEDFGGVSYLNYYGAIKFTKLLNEQMDWS</sequence>
<dbReference type="Pfam" id="PF22674">
    <property type="entry name" value="C2185-like_N"/>
    <property type="match status" value="1"/>
</dbReference>
<feature type="domain" description="C2185-like N-terminal" evidence="1">
    <location>
        <begin position="19"/>
        <end position="101"/>
    </location>
</feature>
<dbReference type="EMBL" id="MZGV01000118">
    <property type="protein sequence ID" value="OPJ55119.1"/>
    <property type="molecule type" value="Genomic_DNA"/>
</dbReference>
<dbReference type="AlphaFoldDB" id="A0A1V4I5E9"/>
<accession>A0A1V4I5E9</accession>
<gene>
    <name evidence="2" type="ORF">CLORY_44620</name>
</gene>
<evidence type="ECO:0000313" key="2">
    <source>
        <dbReference type="EMBL" id="OPJ55119.1"/>
    </source>
</evidence>
<proteinExistence type="predicted"/>
<comment type="caution">
    <text evidence="2">The sequence shown here is derived from an EMBL/GenBank/DDBJ whole genome shotgun (WGS) entry which is preliminary data.</text>
</comment>
<dbReference type="Gene3D" id="3.40.50.720">
    <property type="entry name" value="NAD(P)-binding Rossmann-like Domain"/>
    <property type="match status" value="1"/>
</dbReference>
<name>A0A1V4I5E9_9CLOT</name>
<evidence type="ECO:0000259" key="1">
    <source>
        <dbReference type="Pfam" id="PF22674"/>
    </source>
</evidence>
<evidence type="ECO:0000313" key="3">
    <source>
        <dbReference type="Proteomes" id="UP000190080"/>
    </source>
</evidence>
<dbReference type="Proteomes" id="UP000190080">
    <property type="component" value="Unassembled WGS sequence"/>
</dbReference>
<dbReference type="STRING" id="1450648.CLORY_44620"/>
<organism evidence="2 3">
    <name type="scientific">Clostridium oryzae</name>
    <dbReference type="NCBI Taxonomy" id="1450648"/>
    <lineage>
        <taxon>Bacteria</taxon>
        <taxon>Bacillati</taxon>
        <taxon>Bacillota</taxon>
        <taxon>Clostridia</taxon>
        <taxon>Eubacteriales</taxon>
        <taxon>Clostridiaceae</taxon>
        <taxon>Clostridium</taxon>
    </lineage>
</organism>
<protein>
    <recommendedName>
        <fullName evidence="1">C2185-like N-terminal domain-containing protein</fullName>
    </recommendedName>
</protein>